<organism evidence="1 2">
    <name type="scientific">Mycena rosella</name>
    <name type="common">Pink bonnet</name>
    <name type="synonym">Agaricus rosellus</name>
    <dbReference type="NCBI Taxonomy" id="1033263"/>
    <lineage>
        <taxon>Eukaryota</taxon>
        <taxon>Fungi</taxon>
        <taxon>Dikarya</taxon>
        <taxon>Basidiomycota</taxon>
        <taxon>Agaricomycotina</taxon>
        <taxon>Agaricomycetes</taxon>
        <taxon>Agaricomycetidae</taxon>
        <taxon>Agaricales</taxon>
        <taxon>Marasmiineae</taxon>
        <taxon>Mycenaceae</taxon>
        <taxon>Mycena</taxon>
    </lineage>
</organism>
<name>A0AAD7H2Q8_MYCRO</name>
<protein>
    <submittedName>
        <fullName evidence="1">Uncharacterized protein</fullName>
    </submittedName>
</protein>
<keyword evidence="2" id="KW-1185">Reference proteome</keyword>
<reference evidence="1" key="1">
    <citation type="submission" date="2023-03" db="EMBL/GenBank/DDBJ databases">
        <title>Massive genome expansion in bonnet fungi (Mycena s.s.) driven by repeated elements and novel gene families across ecological guilds.</title>
        <authorList>
            <consortium name="Lawrence Berkeley National Laboratory"/>
            <person name="Harder C.B."/>
            <person name="Miyauchi S."/>
            <person name="Viragh M."/>
            <person name="Kuo A."/>
            <person name="Thoen E."/>
            <person name="Andreopoulos B."/>
            <person name="Lu D."/>
            <person name="Skrede I."/>
            <person name="Drula E."/>
            <person name="Henrissat B."/>
            <person name="Morin E."/>
            <person name="Kohler A."/>
            <person name="Barry K."/>
            <person name="LaButti K."/>
            <person name="Morin E."/>
            <person name="Salamov A."/>
            <person name="Lipzen A."/>
            <person name="Mereny Z."/>
            <person name="Hegedus B."/>
            <person name="Baldrian P."/>
            <person name="Stursova M."/>
            <person name="Weitz H."/>
            <person name="Taylor A."/>
            <person name="Grigoriev I.V."/>
            <person name="Nagy L.G."/>
            <person name="Martin F."/>
            <person name="Kauserud H."/>
        </authorList>
    </citation>
    <scope>NUCLEOTIDE SEQUENCE</scope>
    <source>
        <strain evidence="1">CBHHK067</strain>
    </source>
</reference>
<sequence length="106" mass="10970">MLLAASALERTECALSMCGVAGMDTGTSIALWQRVRGGNGGGGGVLMRDANAEDSAVIQVHEAWEAASWRAARAETRKGSVAACTGVGTVAEEGYSGRTPMRRAQQ</sequence>
<dbReference type="Proteomes" id="UP001221757">
    <property type="component" value="Unassembled WGS sequence"/>
</dbReference>
<dbReference type="EMBL" id="JARKIE010000001">
    <property type="protein sequence ID" value="KAJ7710515.1"/>
    <property type="molecule type" value="Genomic_DNA"/>
</dbReference>
<evidence type="ECO:0000313" key="2">
    <source>
        <dbReference type="Proteomes" id="UP001221757"/>
    </source>
</evidence>
<gene>
    <name evidence="1" type="ORF">B0H17DRAFT_1123654</name>
</gene>
<accession>A0AAD7H2Q8</accession>
<comment type="caution">
    <text evidence="1">The sequence shown here is derived from an EMBL/GenBank/DDBJ whole genome shotgun (WGS) entry which is preliminary data.</text>
</comment>
<proteinExistence type="predicted"/>
<dbReference type="AlphaFoldDB" id="A0AAD7H2Q8"/>
<evidence type="ECO:0000313" key="1">
    <source>
        <dbReference type="EMBL" id="KAJ7710515.1"/>
    </source>
</evidence>